<evidence type="ECO:0000313" key="1">
    <source>
        <dbReference type="EMBL" id="QSF46319.1"/>
    </source>
</evidence>
<accession>A0ABX7LHB5</accession>
<proteinExistence type="predicted"/>
<dbReference type="EMBL" id="CP070969">
    <property type="protein sequence ID" value="QSF46319.1"/>
    <property type="molecule type" value="Genomic_DNA"/>
</dbReference>
<dbReference type="RefSeq" id="WP_206103809.1">
    <property type="nucleotide sequence ID" value="NZ_CP070969.1"/>
</dbReference>
<reference evidence="1 2" key="1">
    <citation type="submission" date="2021-02" db="EMBL/GenBank/DDBJ databases">
        <title>Paenibacillus tianjinensis sp. nov.</title>
        <authorList>
            <person name="Liu H."/>
        </authorList>
    </citation>
    <scope>NUCLEOTIDE SEQUENCE [LARGE SCALE GENOMIC DNA]</scope>
    <source>
        <strain evidence="1 2">TB2019</strain>
    </source>
</reference>
<dbReference type="Proteomes" id="UP000663452">
    <property type="component" value="Chromosome"/>
</dbReference>
<name>A0ABX7LHB5_9BACL</name>
<protein>
    <submittedName>
        <fullName evidence="1">Uncharacterized protein</fullName>
    </submittedName>
</protein>
<gene>
    <name evidence="1" type="ORF">JRJ22_06900</name>
</gene>
<sequence>MKINEAMSMLLPKNKPSGVSDNHEYTHFVEWDGCILISCFARDLPSRFDKKTYSDRTECETSINHLHLENLSIALGLIEVWEKTLRRNFLGKKSNIVVTCELDGKEAVARFYQPRPEEVAWVNEENDLESYKHEAILLLKVN</sequence>
<evidence type="ECO:0000313" key="2">
    <source>
        <dbReference type="Proteomes" id="UP000663452"/>
    </source>
</evidence>
<keyword evidence="2" id="KW-1185">Reference proteome</keyword>
<organism evidence="1 2">
    <name type="scientific">Paenibacillus tianjinensis</name>
    <dbReference type="NCBI Taxonomy" id="2810347"/>
    <lineage>
        <taxon>Bacteria</taxon>
        <taxon>Bacillati</taxon>
        <taxon>Bacillota</taxon>
        <taxon>Bacilli</taxon>
        <taxon>Bacillales</taxon>
        <taxon>Paenibacillaceae</taxon>
        <taxon>Paenibacillus</taxon>
    </lineage>
</organism>